<organism evidence="11 12">
    <name type="scientific">Friedmanniomyces endolithicus</name>
    <dbReference type="NCBI Taxonomy" id="329885"/>
    <lineage>
        <taxon>Eukaryota</taxon>
        <taxon>Fungi</taxon>
        <taxon>Dikarya</taxon>
        <taxon>Ascomycota</taxon>
        <taxon>Pezizomycotina</taxon>
        <taxon>Dothideomycetes</taxon>
        <taxon>Dothideomycetidae</taxon>
        <taxon>Mycosphaerellales</taxon>
        <taxon>Teratosphaeriaceae</taxon>
        <taxon>Friedmanniomyces</taxon>
    </lineage>
</organism>
<dbReference type="Gene3D" id="2.60.40.1760">
    <property type="entry name" value="glycosyl hydrolase (family 31)"/>
    <property type="match status" value="1"/>
</dbReference>
<comment type="catalytic activity">
    <reaction evidence="2">
        <text>Hydrolysis of terminal, non-reducing (1-&gt;4)-linked alpha-D-glucose residues with release of alpha-D-glucose.</text>
        <dbReference type="EC" id="3.2.1.20"/>
    </reaction>
</comment>
<reference evidence="11 12" key="1">
    <citation type="submission" date="2017-03" db="EMBL/GenBank/DDBJ databases">
        <title>Genomes of endolithic fungi from Antarctica.</title>
        <authorList>
            <person name="Coleine C."/>
            <person name="Masonjones S."/>
            <person name="Stajich J.E."/>
        </authorList>
    </citation>
    <scope>NUCLEOTIDE SEQUENCE [LARGE SCALE GENOMIC DNA]</scope>
    <source>
        <strain evidence="11 12">CCFEE 5311</strain>
    </source>
</reference>
<dbReference type="PANTHER" id="PTHR22762:SF67">
    <property type="entry name" value="ALPHA_BETA-GLUCOSIDASE AGDC-RELATED"/>
    <property type="match status" value="1"/>
</dbReference>
<feature type="signal peptide" evidence="9">
    <location>
        <begin position="1"/>
        <end position="21"/>
    </location>
</feature>
<gene>
    <name evidence="11" type="ORF">B0A54_17314</name>
</gene>
<dbReference type="PANTHER" id="PTHR22762">
    <property type="entry name" value="ALPHA-GLUCOSIDASE"/>
    <property type="match status" value="1"/>
</dbReference>
<dbReference type="Proteomes" id="UP000310066">
    <property type="component" value="Unassembled WGS sequence"/>
</dbReference>
<dbReference type="SUPFAM" id="SSF51445">
    <property type="entry name" value="(Trans)glycosidases"/>
    <property type="match status" value="1"/>
</dbReference>
<dbReference type="GO" id="GO:0008422">
    <property type="term" value="F:beta-glucosidase activity"/>
    <property type="evidence" value="ECO:0007669"/>
    <property type="project" value="UniProtKB-EC"/>
</dbReference>
<feature type="chain" id="PRO_5020875646" description="Glycoside hydrolase family 31 TIM barrel domain-containing protein" evidence="9">
    <location>
        <begin position="22"/>
        <end position="355"/>
    </location>
</feature>
<comment type="caution">
    <text evidence="11">The sequence shown here is derived from an EMBL/GenBank/DDBJ whole genome shotgun (WGS) entry which is preliminary data.</text>
</comment>
<evidence type="ECO:0000256" key="4">
    <source>
        <dbReference type="ARBA" id="ARBA00022801"/>
    </source>
</evidence>
<keyword evidence="4 8" id="KW-0378">Hydrolase</keyword>
<dbReference type="SUPFAM" id="SSF74650">
    <property type="entry name" value="Galactose mutarotase-like"/>
    <property type="match status" value="1"/>
</dbReference>
<dbReference type="GO" id="GO:0030246">
    <property type="term" value="F:carbohydrate binding"/>
    <property type="evidence" value="ECO:0007669"/>
    <property type="project" value="InterPro"/>
</dbReference>
<evidence type="ECO:0000259" key="10">
    <source>
        <dbReference type="Pfam" id="PF01055"/>
    </source>
</evidence>
<evidence type="ECO:0000256" key="9">
    <source>
        <dbReference type="SAM" id="SignalP"/>
    </source>
</evidence>
<dbReference type="InterPro" id="IPR017853">
    <property type="entry name" value="GH"/>
</dbReference>
<dbReference type="EMBL" id="NAJP01000164">
    <property type="protein sequence ID" value="TKA25135.1"/>
    <property type="molecule type" value="Genomic_DNA"/>
</dbReference>
<proteinExistence type="inferred from homology"/>
<dbReference type="Gene3D" id="3.20.20.80">
    <property type="entry name" value="Glycosidases"/>
    <property type="match status" value="1"/>
</dbReference>
<evidence type="ECO:0000256" key="8">
    <source>
        <dbReference type="RuleBase" id="RU361185"/>
    </source>
</evidence>
<name>A0A4U0TTK7_9PEZI</name>
<dbReference type="OrthoDB" id="3813034at2759"/>
<comment type="function">
    <text evidence="7">Glucosidase involved in the degradation of cellulosic biomass. Has both alpha- and beta-glucosidase activity.</text>
</comment>
<comment type="similarity">
    <text evidence="3 8">Belongs to the glycosyl hydrolase 31 family.</text>
</comment>
<dbReference type="CDD" id="cd14752">
    <property type="entry name" value="GH31_N"/>
    <property type="match status" value="1"/>
</dbReference>
<dbReference type="STRING" id="329885.A0A4U0TTK7"/>
<evidence type="ECO:0000313" key="12">
    <source>
        <dbReference type="Proteomes" id="UP000310066"/>
    </source>
</evidence>
<dbReference type="GO" id="GO:0005975">
    <property type="term" value="P:carbohydrate metabolic process"/>
    <property type="evidence" value="ECO:0007669"/>
    <property type="project" value="InterPro"/>
</dbReference>
<protein>
    <recommendedName>
        <fullName evidence="10">Glycoside hydrolase family 31 TIM barrel domain-containing protein</fullName>
    </recommendedName>
</protein>
<evidence type="ECO:0000313" key="11">
    <source>
        <dbReference type="EMBL" id="TKA25135.1"/>
    </source>
</evidence>
<evidence type="ECO:0000256" key="3">
    <source>
        <dbReference type="ARBA" id="ARBA00007806"/>
    </source>
</evidence>
<dbReference type="AlphaFoldDB" id="A0A4U0TTK7"/>
<accession>A0A4U0TTK7</accession>
<sequence>MVTTFFNRVLCFSLAVATVSAFPTALEERQSSNATFLSTCPDYKASNVKTTSTGLSADLTLADECLHVKNQDAANQIYQVPPSVFTRPSTSNGSSGNSELQVNYIVNPFSFSVTRKGNADVLFDTSAASLVFESQYLTLRTKLPENPSLYVLGEHTDPLDAYTVPAGTNLYGDHPVYFDDRGANGTHVVFLLNSNGMNIVIDNIDGQYLEYNTIGGVLDFYFMVGSLPVEVAQQYSEVVGKSAMMPYWGFGFHQCRYGMQDVYEVALANYSAAGIPLETTDIDYMYLRRVLTVDPGRFPLHLMQELVSTLHSRQQHYIVMVDPAVAYQNYPGFNDGVSADVFLKVANGSVFKGVV</sequence>
<evidence type="ECO:0000256" key="6">
    <source>
        <dbReference type="ARBA" id="ARBA00023295"/>
    </source>
</evidence>
<dbReference type="InterPro" id="IPR011013">
    <property type="entry name" value="Gal_mutarotase_sf_dom"/>
</dbReference>
<dbReference type="GO" id="GO:0004558">
    <property type="term" value="F:alpha-1,4-glucosidase activity"/>
    <property type="evidence" value="ECO:0007669"/>
    <property type="project" value="UniProtKB-EC"/>
</dbReference>
<evidence type="ECO:0000256" key="2">
    <source>
        <dbReference type="ARBA" id="ARBA00001657"/>
    </source>
</evidence>
<feature type="domain" description="Glycoside hydrolase family 31 TIM barrel" evidence="10">
    <location>
        <begin position="243"/>
        <end position="352"/>
    </location>
</feature>
<keyword evidence="5" id="KW-0325">Glycoprotein</keyword>
<dbReference type="Pfam" id="PF01055">
    <property type="entry name" value="Glyco_hydro_31_2nd"/>
    <property type="match status" value="1"/>
</dbReference>
<keyword evidence="9" id="KW-0732">Signal</keyword>
<evidence type="ECO:0000256" key="7">
    <source>
        <dbReference type="ARBA" id="ARBA00025512"/>
    </source>
</evidence>
<comment type="catalytic activity">
    <reaction evidence="1">
        <text>Hydrolysis of terminal, non-reducing beta-D-glucosyl residues with release of beta-D-glucose.</text>
        <dbReference type="EC" id="3.2.1.21"/>
    </reaction>
</comment>
<evidence type="ECO:0000256" key="1">
    <source>
        <dbReference type="ARBA" id="ARBA00000448"/>
    </source>
</evidence>
<evidence type="ECO:0000256" key="5">
    <source>
        <dbReference type="ARBA" id="ARBA00023180"/>
    </source>
</evidence>
<dbReference type="InterPro" id="IPR000322">
    <property type="entry name" value="Glyco_hydro_31_TIM"/>
</dbReference>
<keyword evidence="6 8" id="KW-0326">Glycosidase</keyword>